<dbReference type="GO" id="GO:0006654">
    <property type="term" value="P:phosphatidic acid biosynthetic process"/>
    <property type="evidence" value="ECO:0007669"/>
    <property type="project" value="TreeGrafter"/>
</dbReference>
<proteinExistence type="predicted"/>
<dbReference type="Gene3D" id="3.40.50.12780">
    <property type="entry name" value="N-terminal domain of ligase-like"/>
    <property type="match status" value="1"/>
</dbReference>
<evidence type="ECO:0000256" key="1">
    <source>
        <dbReference type="ARBA" id="ARBA00005189"/>
    </source>
</evidence>
<dbReference type="KEGG" id="ipa:Isop_2360"/>
<dbReference type="STRING" id="575540.Isop_2360"/>
<dbReference type="SUPFAM" id="SSF56801">
    <property type="entry name" value="Acetyl-CoA synthetase-like"/>
    <property type="match status" value="1"/>
</dbReference>
<evidence type="ECO:0000256" key="2">
    <source>
        <dbReference type="ARBA" id="ARBA00022679"/>
    </source>
</evidence>
<dbReference type="InParanoid" id="E8R6M6"/>
<feature type="transmembrane region" description="Helical" evidence="4">
    <location>
        <begin position="6"/>
        <end position="23"/>
    </location>
</feature>
<dbReference type="Proteomes" id="UP000008631">
    <property type="component" value="Chromosome"/>
</dbReference>
<dbReference type="CDD" id="cd07989">
    <property type="entry name" value="LPLAT_AGPAT-like"/>
    <property type="match status" value="1"/>
</dbReference>
<dbReference type="InterPro" id="IPR042099">
    <property type="entry name" value="ANL_N_sf"/>
</dbReference>
<gene>
    <name evidence="6" type="ordered locus">Isop_2360</name>
</gene>
<dbReference type="HOGENOM" id="CLU_751798_0_0_0"/>
<dbReference type="PANTHER" id="PTHR10434:SF15">
    <property type="entry name" value="PHOSPHOLIPID_GLYCEROL ACYLTRANSFERASE DOMAIN-CONTAINING PROTEIN"/>
    <property type="match status" value="1"/>
</dbReference>
<name>E8R6M6_ISOPI</name>
<dbReference type="RefSeq" id="WP_013565225.1">
    <property type="nucleotide sequence ID" value="NC_014962.1"/>
</dbReference>
<keyword evidence="4" id="KW-0472">Membrane</keyword>
<evidence type="ECO:0000259" key="5">
    <source>
        <dbReference type="SMART" id="SM00563"/>
    </source>
</evidence>
<dbReference type="AlphaFoldDB" id="E8R6M6"/>
<comment type="pathway">
    <text evidence="1">Lipid metabolism.</text>
</comment>
<protein>
    <submittedName>
        <fullName evidence="6">Phospholipid/glycerol acyltransferase</fullName>
    </submittedName>
</protein>
<dbReference type="SUPFAM" id="SSF69593">
    <property type="entry name" value="Glycerol-3-phosphate (1)-acyltransferase"/>
    <property type="match status" value="1"/>
</dbReference>
<evidence type="ECO:0000256" key="4">
    <source>
        <dbReference type="SAM" id="Phobius"/>
    </source>
</evidence>
<dbReference type="EMBL" id="CP002353">
    <property type="protein sequence ID" value="ADV62937.1"/>
    <property type="molecule type" value="Genomic_DNA"/>
</dbReference>
<feature type="domain" description="Phospholipid/glycerol acyltransferase" evidence="5">
    <location>
        <begin position="56"/>
        <end position="171"/>
    </location>
</feature>
<organism evidence="6 7">
    <name type="scientific">Isosphaera pallida (strain ATCC 43644 / DSM 9630 / IS1B)</name>
    <dbReference type="NCBI Taxonomy" id="575540"/>
    <lineage>
        <taxon>Bacteria</taxon>
        <taxon>Pseudomonadati</taxon>
        <taxon>Planctomycetota</taxon>
        <taxon>Planctomycetia</taxon>
        <taxon>Isosphaerales</taxon>
        <taxon>Isosphaeraceae</taxon>
        <taxon>Isosphaera</taxon>
    </lineage>
</organism>
<keyword evidence="3 6" id="KW-0012">Acyltransferase</keyword>
<dbReference type="PANTHER" id="PTHR10434">
    <property type="entry name" value="1-ACYL-SN-GLYCEROL-3-PHOSPHATE ACYLTRANSFERASE"/>
    <property type="match status" value="1"/>
</dbReference>
<dbReference type="InterPro" id="IPR002123">
    <property type="entry name" value="Plipid/glycerol_acylTrfase"/>
</dbReference>
<dbReference type="SMART" id="SM00563">
    <property type="entry name" value="PlsC"/>
    <property type="match status" value="1"/>
</dbReference>
<sequence>MNGWDPLAAIGMVAAGGIAAVASGRWTAPWALWLLLKIRYDLVVLGGSNLPRRGPALLVANHVTWMDGFLLMAALPRVASFLVNAAILDQVGLNWLGRWYRIIPTPASGPKAQRVAIERARAALKAGQLVALFPEGQLSRNGRLGRFLRGLELMARSQRHCVIVPVCLENLWGSMFSFSGGRFWKRPHGRRRRVIVSVGPPLRHDATTFEARQAVLEAGVRGRAWWRSVDPQGEAASAALIAHDATTSWDGNADPTPLACWIHPTLGKLAGESPDFARDEIRQRGRQPGTVGQAWIGVALRVVDNQNRVLGPGMIGRIQALTVATIPIATSTEGWVETGREGTLDADGFLTLVDSTEQGEVESRRLHA</sequence>
<keyword evidence="4" id="KW-0812">Transmembrane</keyword>
<evidence type="ECO:0000256" key="3">
    <source>
        <dbReference type="ARBA" id="ARBA00023315"/>
    </source>
</evidence>
<accession>E8R6M6</accession>
<reference evidence="6 7" key="2">
    <citation type="journal article" date="2011" name="Stand. Genomic Sci.">
        <title>Complete genome sequence of Isosphaera pallida type strain (IS1B).</title>
        <authorList>
            <consortium name="US DOE Joint Genome Institute (JGI-PGF)"/>
            <person name="Goker M."/>
            <person name="Cleland D."/>
            <person name="Saunders E."/>
            <person name="Lapidus A."/>
            <person name="Nolan M."/>
            <person name="Lucas S."/>
            <person name="Hammon N."/>
            <person name="Deshpande S."/>
            <person name="Cheng J.F."/>
            <person name="Tapia R."/>
            <person name="Han C."/>
            <person name="Goodwin L."/>
            <person name="Pitluck S."/>
            <person name="Liolios K."/>
            <person name="Pagani I."/>
            <person name="Ivanova N."/>
            <person name="Mavromatis K."/>
            <person name="Pati A."/>
            <person name="Chen A."/>
            <person name="Palaniappan K."/>
            <person name="Land M."/>
            <person name="Hauser L."/>
            <person name="Chang Y.J."/>
            <person name="Jeffries C.D."/>
            <person name="Detter J.C."/>
            <person name="Beck B."/>
            <person name="Woyke T."/>
            <person name="Bristow J."/>
            <person name="Eisen J.A."/>
            <person name="Markowitz V."/>
            <person name="Hugenholtz P."/>
            <person name="Kyrpides N.C."/>
            <person name="Klenk H.P."/>
        </authorList>
    </citation>
    <scope>NUCLEOTIDE SEQUENCE [LARGE SCALE GENOMIC DNA]</scope>
    <source>
        <strain evidence="7">ATCC 43644 / DSM 9630 / IS1B</strain>
    </source>
</reference>
<keyword evidence="4" id="KW-1133">Transmembrane helix</keyword>
<evidence type="ECO:0000313" key="6">
    <source>
        <dbReference type="EMBL" id="ADV62937.1"/>
    </source>
</evidence>
<evidence type="ECO:0000313" key="7">
    <source>
        <dbReference type="Proteomes" id="UP000008631"/>
    </source>
</evidence>
<dbReference type="eggNOG" id="COG0318">
    <property type="taxonomic scope" value="Bacteria"/>
</dbReference>
<dbReference type="eggNOG" id="COG0204">
    <property type="taxonomic scope" value="Bacteria"/>
</dbReference>
<dbReference type="Pfam" id="PF01553">
    <property type="entry name" value="Acyltransferase"/>
    <property type="match status" value="1"/>
</dbReference>
<keyword evidence="7" id="KW-1185">Reference proteome</keyword>
<reference key="1">
    <citation type="submission" date="2010-11" db="EMBL/GenBank/DDBJ databases">
        <title>The complete sequence of chromosome of Isophaera pallida ATCC 43644.</title>
        <authorList>
            <consortium name="US DOE Joint Genome Institute (JGI-PGF)"/>
            <person name="Lucas S."/>
            <person name="Copeland A."/>
            <person name="Lapidus A."/>
            <person name="Bruce D."/>
            <person name="Goodwin L."/>
            <person name="Pitluck S."/>
            <person name="Kyrpides N."/>
            <person name="Mavromatis K."/>
            <person name="Pagani I."/>
            <person name="Ivanova N."/>
            <person name="Saunders E."/>
            <person name="Brettin T."/>
            <person name="Detter J.C."/>
            <person name="Han C."/>
            <person name="Tapia R."/>
            <person name="Land M."/>
            <person name="Hauser L."/>
            <person name="Markowitz V."/>
            <person name="Cheng J.-F."/>
            <person name="Hugenholtz P."/>
            <person name="Woyke T."/>
            <person name="Wu D."/>
            <person name="Eisen J.A."/>
        </authorList>
    </citation>
    <scope>NUCLEOTIDE SEQUENCE</scope>
    <source>
        <strain>ATCC 43644</strain>
    </source>
</reference>
<keyword evidence="2" id="KW-0808">Transferase</keyword>
<dbReference type="GO" id="GO:0003841">
    <property type="term" value="F:1-acylglycerol-3-phosphate O-acyltransferase activity"/>
    <property type="evidence" value="ECO:0007669"/>
    <property type="project" value="TreeGrafter"/>
</dbReference>